<evidence type="ECO:0000256" key="1">
    <source>
        <dbReference type="SAM" id="Phobius"/>
    </source>
</evidence>
<reference evidence="2 3" key="1">
    <citation type="journal article" date="2019" name="Genome Biol. Evol.">
        <title>Insights into the evolution of the New World diploid cottons (Gossypium, subgenus Houzingenia) based on genome sequencing.</title>
        <authorList>
            <person name="Grover C.E."/>
            <person name="Arick M.A. 2nd"/>
            <person name="Thrash A."/>
            <person name="Conover J.L."/>
            <person name="Sanders W.S."/>
            <person name="Peterson D.G."/>
            <person name="Frelichowski J.E."/>
            <person name="Scheffler J.A."/>
            <person name="Scheffler B.E."/>
            <person name="Wendel J.F."/>
        </authorList>
    </citation>
    <scope>NUCLEOTIDE SEQUENCE [LARGE SCALE GENOMIC DNA]</scope>
    <source>
        <strain evidence="2">185</strain>
        <tissue evidence="2">Leaf</tissue>
    </source>
</reference>
<dbReference type="AlphaFoldDB" id="A0A7J8XN01"/>
<keyword evidence="1" id="KW-1133">Transmembrane helix</keyword>
<evidence type="ECO:0000313" key="2">
    <source>
        <dbReference type="EMBL" id="MBA0688635.1"/>
    </source>
</evidence>
<feature type="transmembrane region" description="Helical" evidence="1">
    <location>
        <begin position="20"/>
        <end position="37"/>
    </location>
</feature>
<keyword evidence="1" id="KW-0812">Transmembrane</keyword>
<organism evidence="2 3">
    <name type="scientific">Gossypium aridum</name>
    <name type="common">American cotton</name>
    <name type="synonym">Erioxylum aridum</name>
    <dbReference type="NCBI Taxonomy" id="34290"/>
    <lineage>
        <taxon>Eukaryota</taxon>
        <taxon>Viridiplantae</taxon>
        <taxon>Streptophyta</taxon>
        <taxon>Embryophyta</taxon>
        <taxon>Tracheophyta</taxon>
        <taxon>Spermatophyta</taxon>
        <taxon>Magnoliopsida</taxon>
        <taxon>eudicotyledons</taxon>
        <taxon>Gunneridae</taxon>
        <taxon>Pentapetalae</taxon>
        <taxon>rosids</taxon>
        <taxon>malvids</taxon>
        <taxon>Malvales</taxon>
        <taxon>Malvaceae</taxon>
        <taxon>Malvoideae</taxon>
        <taxon>Gossypium</taxon>
    </lineage>
</organism>
<evidence type="ECO:0000313" key="3">
    <source>
        <dbReference type="Proteomes" id="UP000593577"/>
    </source>
</evidence>
<protein>
    <submittedName>
        <fullName evidence="2">Uncharacterized protein</fullName>
    </submittedName>
</protein>
<dbReference type="EMBL" id="JABFAA010000008">
    <property type="protein sequence ID" value="MBA0688635.1"/>
    <property type="molecule type" value="Genomic_DNA"/>
</dbReference>
<name>A0A7J8XN01_GOSAI</name>
<accession>A0A7J8XN01</accession>
<comment type="caution">
    <text evidence="2">The sequence shown here is derived from an EMBL/GenBank/DDBJ whole genome shotgun (WGS) entry which is preliminary data.</text>
</comment>
<dbReference type="Proteomes" id="UP000593577">
    <property type="component" value="Unassembled WGS sequence"/>
</dbReference>
<sequence length="38" mass="4308">MWKEIASLRVRFPSTSAVKVWGLLGFSVKVLFLVCLLL</sequence>
<keyword evidence="3" id="KW-1185">Reference proteome</keyword>
<gene>
    <name evidence="2" type="ORF">Goari_006407</name>
</gene>
<proteinExistence type="predicted"/>
<keyword evidence="1" id="KW-0472">Membrane</keyword>